<gene>
    <name evidence="3" type="primary">NCAS0E01070</name>
    <name evidence="3" type="ordered locus">NCAS_0E01070</name>
</gene>
<dbReference type="InterPro" id="IPR038528">
    <property type="entry name" value="TEL2_C_sf"/>
</dbReference>
<dbReference type="Gene3D" id="1.25.40.720">
    <property type="entry name" value="Telomere length regulation protein 2, C-terminal domain"/>
    <property type="match status" value="2"/>
</dbReference>
<dbReference type="eggNOG" id="KOG4346">
    <property type="taxonomic scope" value="Eukaryota"/>
</dbReference>
<evidence type="ECO:0000313" key="3">
    <source>
        <dbReference type="EMBL" id="CCC70177.1"/>
    </source>
</evidence>
<evidence type="ECO:0000313" key="4">
    <source>
        <dbReference type="Proteomes" id="UP000001640"/>
    </source>
</evidence>
<keyword evidence="4" id="KW-1185">Reference proteome</keyword>
<dbReference type="EMBL" id="HE576756">
    <property type="protein sequence ID" value="CCC70177.1"/>
    <property type="molecule type" value="Genomic_DNA"/>
</dbReference>
<dbReference type="Proteomes" id="UP000001640">
    <property type="component" value="Chromosome 5"/>
</dbReference>
<reference key="2">
    <citation type="submission" date="2011-08" db="EMBL/GenBank/DDBJ databases">
        <title>Genome sequence of Naumovozyma castellii.</title>
        <authorList>
            <person name="Gordon J.L."/>
            <person name="Armisen D."/>
            <person name="Proux-Wera E."/>
            <person name="OhEigeartaigh S.S."/>
            <person name="Byrne K.P."/>
            <person name="Wolfe K.H."/>
        </authorList>
    </citation>
    <scope>NUCLEOTIDE SEQUENCE</scope>
    <source>
        <strain>Type strain:CBS 4309</strain>
    </source>
</reference>
<dbReference type="RefSeq" id="XP_003676538.1">
    <property type="nucleotide sequence ID" value="XM_003676490.1"/>
</dbReference>
<evidence type="ECO:0000256" key="1">
    <source>
        <dbReference type="ARBA" id="ARBA00006133"/>
    </source>
</evidence>
<dbReference type="GO" id="GO:0110078">
    <property type="term" value="C:TTT Hsp90 cochaperone complex"/>
    <property type="evidence" value="ECO:0007669"/>
    <property type="project" value="EnsemblFungi"/>
</dbReference>
<dbReference type="GO" id="GO:0042162">
    <property type="term" value="F:telomeric DNA binding"/>
    <property type="evidence" value="ECO:0007669"/>
    <property type="project" value="EnsemblFungi"/>
</dbReference>
<sequence length="686" mass="79060">MSDFKVLKDHPDAQVIEDVLQQLSNETDAPTLEVCLLIIQHVIPIYPSLSKHTRDLTQSLVSRSFTFMSQLVNYASTVMKDKPEGKLYRNFIKEVLATQPECLHNYLIHMSSSRMEKNYLKTLFFGSRVFNSLGNDIDIIEYLELLRSQWKSVLDDDILIETLVLDSFLGELLVSSLILNPTYAMDLLFGDLFLSTETYATILNKIILNASNLDQQRLVNKFLLPYLEPLTNTSNFKSTNHILRELPLHKCITLDVILRMKSHILQEIIIRQMSEFASSIIPSLISKFGTLDESQDEDICIIFVMVLKFNLNEEQREQLAHDGNFLDAITKRLSHKNSEFRERTMFIAKLASNNELEYDSDFVIKLPDLDITNNEKIEIDPALFKRSSSGVSASKVSRISSGFHEMVLQEDSDDEVQDDEQEIINRIVFLKDLVKEFEKNGNDGPAESIPLLKKTITLVRQKEHFPLEVDYYFSGLLTNIAYLNNNLEESNFEEWRINALVSLLVVVPEKVQELIKIFLSSELSLQQRMSILSSLGLSARELRGMDDKVITKPKLDFPTSRLPWDKKTKEQHDKKRITELGNSNSTLIETKTTWKSKKLTLAAKEDKPNRFREYATLFFYPLAHIWLNGIDVGTFDDLFKNHFLTTLRIIYMCAHPVHDYESMTQLMEQIIYQATEQGVIQPSINT</sequence>
<dbReference type="InParanoid" id="G0VFB2"/>
<evidence type="ECO:0000259" key="2">
    <source>
        <dbReference type="Pfam" id="PF10193"/>
    </source>
</evidence>
<dbReference type="HOGENOM" id="CLU_444244_0_0_1"/>
<dbReference type="PANTHER" id="PTHR15830:SF10">
    <property type="entry name" value="TELOMERE LENGTH REGULATION PROTEIN TEL2 HOMOLOG"/>
    <property type="match status" value="1"/>
</dbReference>
<dbReference type="PANTHER" id="PTHR15830">
    <property type="entry name" value="TELOMERE LENGTH REGULATION PROTEIN TEL2 FAMILY MEMBER"/>
    <property type="match status" value="1"/>
</dbReference>
<dbReference type="KEGG" id="ncs:NCAS_0E01070"/>
<protein>
    <recommendedName>
        <fullName evidence="2">Telomere length regulation protein conserved domain-containing protein</fullName>
    </recommendedName>
</protein>
<feature type="domain" description="Telomere length regulation protein conserved" evidence="2">
    <location>
        <begin position="427"/>
        <end position="539"/>
    </location>
</feature>
<dbReference type="AlphaFoldDB" id="G0VFB2"/>
<accession>G0VFB2</accession>
<dbReference type="OrthoDB" id="10258062at2759"/>
<dbReference type="GeneID" id="96903810"/>
<dbReference type="GO" id="GO:0000781">
    <property type="term" value="C:chromosome, telomeric region"/>
    <property type="evidence" value="ECO:0007669"/>
    <property type="project" value="EnsemblFungi"/>
</dbReference>
<comment type="similarity">
    <text evidence="1">Belongs to the TEL2 family.</text>
</comment>
<reference evidence="3 4" key="1">
    <citation type="journal article" date="2011" name="Proc. Natl. Acad. Sci. U.S.A.">
        <title>Evolutionary erosion of yeast sex chromosomes by mating-type switching accidents.</title>
        <authorList>
            <person name="Gordon J.L."/>
            <person name="Armisen D."/>
            <person name="Proux-Wera E."/>
            <person name="Oheigeartaigh S.S."/>
            <person name="Byrne K.P."/>
            <person name="Wolfe K.H."/>
        </authorList>
    </citation>
    <scope>NUCLEOTIDE SEQUENCE [LARGE SCALE GENOMIC DNA]</scope>
    <source>
        <strain evidence="4">ATCC 76901 / BCRC 22586 / CBS 4309 / NBRC 1992 / NRRL Y-12630</strain>
    </source>
</reference>
<dbReference type="GO" id="GO:0005829">
    <property type="term" value="C:cytosol"/>
    <property type="evidence" value="ECO:0007669"/>
    <property type="project" value="TreeGrafter"/>
</dbReference>
<dbReference type="GO" id="GO:0051083">
    <property type="term" value="P:'de novo' cotranslational protein folding"/>
    <property type="evidence" value="ECO:0007669"/>
    <property type="project" value="TreeGrafter"/>
</dbReference>
<dbReference type="InterPro" id="IPR051970">
    <property type="entry name" value="TEL2_Regulation"/>
</dbReference>
<dbReference type="Pfam" id="PF10193">
    <property type="entry name" value="Telomere_reg-2"/>
    <property type="match status" value="1"/>
</dbReference>
<dbReference type="GO" id="GO:0034502">
    <property type="term" value="P:protein localization to chromosome"/>
    <property type="evidence" value="ECO:0007669"/>
    <property type="project" value="EnsemblFungi"/>
</dbReference>
<dbReference type="InterPro" id="IPR019337">
    <property type="entry name" value="Telomere_length_regulation_dom"/>
</dbReference>
<dbReference type="GO" id="GO:0051879">
    <property type="term" value="F:Hsp90 protein binding"/>
    <property type="evidence" value="ECO:0007669"/>
    <property type="project" value="TreeGrafter"/>
</dbReference>
<dbReference type="FunCoup" id="G0VFB2">
    <property type="interactions" value="43"/>
</dbReference>
<name>G0VFB2_NAUCA</name>
<organism evidence="3 4">
    <name type="scientific">Naumovozyma castellii</name>
    <name type="common">Yeast</name>
    <name type="synonym">Saccharomyces castellii</name>
    <dbReference type="NCBI Taxonomy" id="27288"/>
    <lineage>
        <taxon>Eukaryota</taxon>
        <taxon>Fungi</taxon>
        <taxon>Dikarya</taxon>
        <taxon>Ascomycota</taxon>
        <taxon>Saccharomycotina</taxon>
        <taxon>Saccharomycetes</taxon>
        <taxon>Saccharomycetales</taxon>
        <taxon>Saccharomycetaceae</taxon>
        <taxon>Naumovozyma</taxon>
    </lineage>
</organism>
<proteinExistence type="inferred from homology"/>
<dbReference type="GO" id="GO:0007004">
    <property type="term" value="P:telomere maintenance via telomerase"/>
    <property type="evidence" value="ECO:0007669"/>
    <property type="project" value="EnsemblFungi"/>
</dbReference>
<dbReference type="STRING" id="1064592.G0VFB2"/>
<dbReference type="OMA" id="ERTMFIA"/>